<dbReference type="GO" id="GO:0005634">
    <property type="term" value="C:nucleus"/>
    <property type="evidence" value="ECO:0007669"/>
    <property type="project" value="TreeGrafter"/>
</dbReference>
<dbReference type="PROSITE" id="PS51886">
    <property type="entry name" value="TLDC"/>
    <property type="match status" value="1"/>
</dbReference>
<organism evidence="2 3">
    <name type="scientific">Aldrovandia affinis</name>
    <dbReference type="NCBI Taxonomy" id="143900"/>
    <lineage>
        <taxon>Eukaryota</taxon>
        <taxon>Metazoa</taxon>
        <taxon>Chordata</taxon>
        <taxon>Craniata</taxon>
        <taxon>Vertebrata</taxon>
        <taxon>Euteleostomi</taxon>
        <taxon>Actinopterygii</taxon>
        <taxon>Neopterygii</taxon>
        <taxon>Teleostei</taxon>
        <taxon>Notacanthiformes</taxon>
        <taxon>Halosauridae</taxon>
        <taxon>Aldrovandia</taxon>
    </lineage>
</organism>
<dbReference type="PANTHER" id="PTHR23354">
    <property type="entry name" value="NUCLEOLAR PROTEIN 7/ESTROGEN RECEPTOR COACTIVATOR-RELATED"/>
    <property type="match status" value="1"/>
</dbReference>
<evidence type="ECO:0000313" key="3">
    <source>
        <dbReference type="Proteomes" id="UP001221898"/>
    </source>
</evidence>
<name>A0AAD7WTM5_9TELE</name>
<dbReference type="Proteomes" id="UP001221898">
    <property type="component" value="Unassembled WGS sequence"/>
</dbReference>
<dbReference type="InterPro" id="IPR006571">
    <property type="entry name" value="TLDc_dom"/>
</dbReference>
<dbReference type="AlphaFoldDB" id="A0AAD7WTM5"/>
<sequence>MAVSRSEGKECQNSQDRVGQGSTLELLLMLFKIAELEMLKAFRCYFLAPVKGPSGSMGSPRNEEEEGLEIIEAGDNLTQRRNSSALNLADMLSPHVTGSEDPIQPKVTGVSNILQIDQMYQLSKHLPPSLVQCTWTLAYSVLRHGSSLGTLYRGTLGLDCYTLTVMKDTYGQVFGALCSAPLKVSLSYYGTGQTFLFSFSPQLKVFHWTRGNSYFVKGSTESLVFGGGSGHFGLLVGEDLHHGRSQRCETFDNDILSTAEDFLINDLEVWALS</sequence>
<protein>
    <recommendedName>
        <fullName evidence="1">TLDc domain-containing protein</fullName>
    </recommendedName>
</protein>
<proteinExistence type="predicted"/>
<accession>A0AAD7WTM5</accession>
<dbReference type="SMART" id="SM00584">
    <property type="entry name" value="TLDc"/>
    <property type="match status" value="1"/>
</dbReference>
<feature type="domain" description="TLDc" evidence="1">
    <location>
        <begin position="112"/>
        <end position="273"/>
    </location>
</feature>
<gene>
    <name evidence="2" type="ORF">AAFF_G00240520</name>
</gene>
<dbReference type="Pfam" id="PF07534">
    <property type="entry name" value="TLD"/>
    <property type="match status" value="1"/>
</dbReference>
<evidence type="ECO:0000259" key="1">
    <source>
        <dbReference type="PROSITE" id="PS51886"/>
    </source>
</evidence>
<reference evidence="2" key="1">
    <citation type="journal article" date="2023" name="Science">
        <title>Genome structures resolve the early diversification of teleost fishes.</title>
        <authorList>
            <person name="Parey E."/>
            <person name="Louis A."/>
            <person name="Montfort J."/>
            <person name="Bouchez O."/>
            <person name="Roques C."/>
            <person name="Iampietro C."/>
            <person name="Lluch J."/>
            <person name="Castinel A."/>
            <person name="Donnadieu C."/>
            <person name="Desvignes T."/>
            <person name="Floi Bucao C."/>
            <person name="Jouanno E."/>
            <person name="Wen M."/>
            <person name="Mejri S."/>
            <person name="Dirks R."/>
            <person name="Jansen H."/>
            <person name="Henkel C."/>
            <person name="Chen W.J."/>
            <person name="Zahm M."/>
            <person name="Cabau C."/>
            <person name="Klopp C."/>
            <person name="Thompson A.W."/>
            <person name="Robinson-Rechavi M."/>
            <person name="Braasch I."/>
            <person name="Lecointre G."/>
            <person name="Bobe J."/>
            <person name="Postlethwait J.H."/>
            <person name="Berthelot C."/>
            <person name="Roest Crollius H."/>
            <person name="Guiguen Y."/>
        </authorList>
    </citation>
    <scope>NUCLEOTIDE SEQUENCE</scope>
    <source>
        <strain evidence="2">NC1722</strain>
    </source>
</reference>
<dbReference type="GO" id="GO:0006979">
    <property type="term" value="P:response to oxidative stress"/>
    <property type="evidence" value="ECO:0007669"/>
    <property type="project" value="TreeGrafter"/>
</dbReference>
<dbReference type="PANTHER" id="PTHR23354:SF65">
    <property type="entry name" value="TLD DOMAIN-CONTAINING PROTEIN 2"/>
    <property type="match status" value="1"/>
</dbReference>
<keyword evidence="3" id="KW-1185">Reference proteome</keyword>
<comment type="caution">
    <text evidence="2">The sequence shown here is derived from an EMBL/GenBank/DDBJ whole genome shotgun (WGS) entry which is preliminary data.</text>
</comment>
<dbReference type="EMBL" id="JAINUG010000032">
    <property type="protein sequence ID" value="KAJ8409031.1"/>
    <property type="molecule type" value="Genomic_DNA"/>
</dbReference>
<evidence type="ECO:0000313" key="2">
    <source>
        <dbReference type="EMBL" id="KAJ8409031.1"/>
    </source>
</evidence>